<feature type="domain" description="Alcohol dehydrogenase-like N-terminal" evidence="3">
    <location>
        <begin position="48"/>
        <end position="92"/>
    </location>
</feature>
<evidence type="ECO:0000259" key="3">
    <source>
        <dbReference type="Pfam" id="PF08240"/>
    </source>
</evidence>
<comment type="caution">
    <text evidence="4">The sequence shown here is derived from an EMBL/GenBank/DDBJ whole genome shotgun (WGS) entry which is preliminary data.</text>
</comment>
<evidence type="ECO:0000313" key="4">
    <source>
        <dbReference type="EMBL" id="KAK7689829.1"/>
    </source>
</evidence>
<dbReference type="PANTHER" id="PTHR48106:SF18">
    <property type="entry name" value="QUINONE OXIDOREDUCTASE PIG3"/>
    <property type="match status" value="1"/>
</dbReference>
<keyword evidence="1" id="KW-0521">NADP</keyword>
<name>A0AAW0GJ89_9APHY</name>
<dbReference type="GO" id="GO:0070402">
    <property type="term" value="F:NADPH binding"/>
    <property type="evidence" value="ECO:0007669"/>
    <property type="project" value="TreeGrafter"/>
</dbReference>
<evidence type="ECO:0000313" key="5">
    <source>
        <dbReference type="Proteomes" id="UP001385951"/>
    </source>
</evidence>
<dbReference type="GO" id="GO:0016651">
    <property type="term" value="F:oxidoreductase activity, acting on NAD(P)H"/>
    <property type="evidence" value="ECO:0007669"/>
    <property type="project" value="TreeGrafter"/>
</dbReference>
<evidence type="ECO:0000256" key="1">
    <source>
        <dbReference type="ARBA" id="ARBA00022857"/>
    </source>
</evidence>
<organism evidence="4 5">
    <name type="scientific">Cerrena zonata</name>
    <dbReference type="NCBI Taxonomy" id="2478898"/>
    <lineage>
        <taxon>Eukaryota</taxon>
        <taxon>Fungi</taxon>
        <taxon>Dikarya</taxon>
        <taxon>Basidiomycota</taxon>
        <taxon>Agaricomycotina</taxon>
        <taxon>Agaricomycetes</taxon>
        <taxon>Polyporales</taxon>
        <taxon>Cerrenaceae</taxon>
        <taxon>Cerrena</taxon>
    </lineage>
</organism>
<dbReference type="AlphaFoldDB" id="A0AAW0GJ89"/>
<dbReference type="InterPro" id="IPR011032">
    <property type="entry name" value="GroES-like_sf"/>
</dbReference>
<dbReference type="Pfam" id="PF08240">
    <property type="entry name" value="ADH_N"/>
    <property type="match status" value="1"/>
</dbReference>
<dbReference type="PANTHER" id="PTHR48106">
    <property type="entry name" value="QUINONE OXIDOREDUCTASE PIG3-RELATED"/>
    <property type="match status" value="1"/>
</dbReference>
<sequence>MRAVLIKDGKGPIDNLYIGETGKPTIKTDEVLVEVRPVLMILIFPKLTVYIKIKAFGLNRMDILQREGKYPLPPGASTILGVEFSGHVVDVGR</sequence>
<gene>
    <name evidence="4" type="ORF">QCA50_006468</name>
</gene>
<dbReference type="Proteomes" id="UP001385951">
    <property type="component" value="Unassembled WGS sequence"/>
</dbReference>
<evidence type="ECO:0000256" key="2">
    <source>
        <dbReference type="ARBA" id="ARBA00023002"/>
    </source>
</evidence>
<reference evidence="4 5" key="1">
    <citation type="submission" date="2022-09" db="EMBL/GenBank/DDBJ databases">
        <authorList>
            <person name="Palmer J.M."/>
        </authorList>
    </citation>
    <scope>NUCLEOTIDE SEQUENCE [LARGE SCALE GENOMIC DNA]</scope>
    <source>
        <strain evidence="4 5">DSM 7382</strain>
    </source>
</reference>
<protein>
    <recommendedName>
        <fullName evidence="3">Alcohol dehydrogenase-like N-terminal domain-containing protein</fullName>
    </recommendedName>
</protein>
<dbReference type="InterPro" id="IPR013154">
    <property type="entry name" value="ADH-like_N"/>
</dbReference>
<proteinExistence type="predicted"/>
<dbReference type="SUPFAM" id="SSF50129">
    <property type="entry name" value="GroES-like"/>
    <property type="match status" value="1"/>
</dbReference>
<accession>A0AAW0GJ89</accession>
<keyword evidence="5" id="KW-1185">Reference proteome</keyword>
<dbReference type="EMBL" id="JASBNA010000007">
    <property type="protein sequence ID" value="KAK7689829.1"/>
    <property type="molecule type" value="Genomic_DNA"/>
</dbReference>
<keyword evidence="2" id="KW-0560">Oxidoreductase</keyword>
<dbReference type="Gene3D" id="3.90.180.10">
    <property type="entry name" value="Medium-chain alcohol dehydrogenases, catalytic domain"/>
    <property type="match status" value="1"/>
</dbReference>